<dbReference type="AlphaFoldDB" id="W7KN36"/>
<evidence type="ECO:0000313" key="1">
    <source>
        <dbReference type="EMBL" id="EWG08880.1"/>
    </source>
</evidence>
<dbReference type="PATRIC" id="fig|1307436.3.peg.4690"/>
<accession>W7KN36</accession>
<proteinExistence type="predicted"/>
<name>W7KN36_CYTFI</name>
<organism evidence="1 2">
    <name type="scientific">Cytobacillus firmus DS1</name>
    <dbReference type="NCBI Taxonomy" id="1307436"/>
    <lineage>
        <taxon>Bacteria</taxon>
        <taxon>Bacillati</taxon>
        <taxon>Bacillota</taxon>
        <taxon>Bacilli</taxon>
        <taxon>Bacillales</taxon>
        <taxon>Bacillaceae</taxon>
        <taxon>Cytobacillus</taxon>
    </lineage>
</organism>
<comment type="caution">
    <text evidence="1">The sequence shown here is derived from an EMBL/GenBank/DDBJ whole genome shotgun (WGS) entry which is preliminary data.</text>
</comment>
<gene>
    <name evidence="1" type="ORF">PBF_21988</name>
</gene>
<reference evidence="2" key="1">
    <citation type="submission" date="2013-03" db="EMBL/GenBank/DDBJ databases">
        <title>Draft genome sequence of Bacillus firmus DS1.</title>
        <authorList>
            <person name="Peng D."/>
            <person name="Zhu L."/>
            <person name="Sun M."/>
        </authorList>
    </citation>
    <scope>NUCLEOTIDE SEQUENCE [LARGE SCALE GENOMIC DNA]</scope>
    <source>
        <strain evidence="2">DS1</strain>
    </source>
</reference>
<reference evidence="1 2" key="2">
    <citation type="journal article" date="2016" name="Sci. Rep.">
        <title>A novel serine protease, Sep1, from Bacillus firmus DS-1 has nematicidal activity and degrades multiple intestinal-associated nematode proteins.</title>
        <authorList>
            <person name="Geng C."/>
            <person name="Nie X."/>
            <person name="Tang Z."/>
            <person name="Zhang Y."/>
            <person name="Lin J."/>
            <person name="Sun M."/>
            <person name="Peng D."/>
        </authorList>
    </citation>
    <scope>NUCLEOTIDE SEQUENCE [LARGE SCALE GENOMIC DNA]</scope>
    <source>
        <strain evidence="1 2">DS1</strain>
    </source>
</reference>
<evidence type="ECO:0000313" key="2">
    <source>
        <dbReference type="Proteomes" id="UP000019270"/>
    </source>
</evidence>
<sequence>MKKDLEEMAKKLERYQEYFDTRGEEILKLRKENERLSNALLRFVEDETVTWEQTESIAKRALKLPPYQ</sequence>
<dbReference type="RefSeq" id="WP_035332759.1">
    <property type="nucleotide sequence ID" value="NZ_APVL01000027.1"/>
</dbReference>
<protein>
    <submittedName>
        <fullName evidence="1">Uncharacterized protein</fullName>
    </submittedName>
</protein>
<dbReference type="Proteomes" id="UP000019270">
    <property type="component" value="Unassembled WGS sequence"/>
</dbReference>
<dbReference type="EMBL" id="APVL01000027">
    <property type="protein sequence ID" value="EWG08880.1"/>
    <property type="molecule type" value="Genomic_DNA"/>
</dbReference>